<proteinExistence type="predicted"/>
<comment type="caution">
    <text evidence="1">The sequence shown here is derived from an EMBL/GenBank/DDBJ whole genome shotgun (WGS) entry which is preliminary data.</text>
</comment>
<evidence type="ECO:0000313" key="1">
    <source>
        <dbReference type="EMBL" id="EAT15713.1"/>
    </source>
</evidence>
<sequence length="215" mass="23468">MRNSLLFLLVVLLLSGCIPRSRTDIPAFSGTLVDSISGVPLGGASINEQADPAAEGWTPQSLRTEDDGRFNYPALTSGTVYQLPAPGAGWPVSRTMIFHKEGYRDTTCRCTNMSLFGKENEAVIPLVRIDQSELSTEEPLLLHLSDSIVCQAFVGSQVLYQDTLYLIGEIYRQGQYDGNPLLLTLRSVPPNEGGIVLAVEDYRVQLAPPVQPAEE</sequence>
<gene>
    <name evidence="1" type="ORF">Dace_2413</name>
</gene>
<dbReference type="Proteomes" id="UP000005695">
    <property type="component" value="Unassembled WGS sequence"/>
</dbReference>
<dbReference type="EMBL" id="AAEW02000008">
    <property type="protein sequence ID" value="EAT15713.1"/>
    <property type="molecule type" value="Genomic_DNA"/>
</dbReference>
<dbReference type="PROSITE" id="PS51257">
    <property type="entry name" value="PROKAR_LIPOPROTEIN"/>
    <property type="match status" value="1"/>
</dbReference>
<dbReference type="OrthoDB" id="642123at2"/>
<reference evidence="1" key="2">
    <citation type="submission" date="2006-05" db="EMBL/GenBank/DDBJ databases">
        <title>Sequencing of the draft genome and assembly of Desulfuromonas acetoxidans DSM 684.</title>
        <authorList>
            <consortium name="US DOE Joint Genome Institute (JGI-PGF)"/>
            <person name="Copeland A."/>
            <person name="Lucas S."/>
            <person name="Lapidus A."/>
            <person name="Barry K."/>
            <person name="Detter J.C."/>
            <person name="Glavina del Rio T."/>
            <person name="Hammon N."/>
            <person name="Israni S."/>
            <person name="Dalin E."/>
            <person name="Tice H."/>
            <person name="Bruce D."/>
            <person name="Pitluck S."/>
            <person name="Richardson P."/>
        </authorList>
    </citation>
    <scope>NUCLEOTIDE SEQUENCE [LARGE SCALE GENOMIC DNA]</scope>
    <source>
        <strain evidence="1">DSM 684</strain>
    </source>
</reference>
<evidence type="ECO:0008006" key="3">
    <source>
        <dbReference type="Google" id="ProtNLM"/>
    </source>
</evidence>
<protein>
    <recommendedName>
        <fullName evidence="3">Lipoprotein</fullName>
    </recommendedName>
</protein>
<dbReference type="AlphaFoldDB" id="Q1K029"/>
<keyword evidence="2" id="KW-1185">Reference proteome</keyword>
<reference evidence="1" key="1">
    <citation type="submission" date="2006-05" db="EMBL/GenBank/DDBJ databases">
        <title>Annotation of the draft genome assembly of Desulfuromonas acetoxidans DSM 684.</title>
        <authorList>
            <consortium name="US DOE Joint Genome Institute (JGI-ORNL)"/>
            <person name="Larimer F."/>
            <person name="Land M."/>
            <person name="Hauser L."/>
        </authorList>
    </citation>
    <scope>NUCLEOTIDE SEQUENCE [LARGE SCALE GENOMIC DNA]</scope>
    <source>
        <strain evidence="1">DSM 684</strain>
    </source>
</reference>
<name>Q1K029_DESA6</name>
<evidence type="ECO:0000313" key="2">
    <source>
        <dbReference type="Proteomes" id="UP000005695"/>
    </source>
</evidence>
<accession>Q1K029</accession>
<dbReference type="RefSeq" id="WP_006000093.1">
    <property type="nucleotide sequence ID" value="NZ_AAEW02000008.1"/>
</dbReference>
<organism evidence="1 2">
    <name type="scientific">Desulfuromonas acetoxidans (strain DSM 684 / 11070)</name>
    <dbReference type="NCBI Taxonomy" id="281689"/>
    <lineage>
        <taxon>Bacteria</taxon>
        <taxon>Pseudomonadati</taxon>
        <taxon>Thermodesulfobacteriota</taxon>
        <taxon>Desulfuromonadia</taxon>
        <taxon>Desulfuromonadales</taxon>
        <taxon>Desulfuromonadaceae</taxon>
        <taxon>Desulfuromonas</taxon>
    </lineage>
</organism>